<dbReference type="GO" id="GO:0008360">
    <property type="term" value="P:regulation of cell shape"/>
    <property type="evidence" value="ECO:0007669"/>
    <property type="project" value="UniProtKB-UniRule"/>
</dbReference>
<dbReference type="GO" id="GO:0071972">
    <property type="term" value="F:peptidoglycan L,D-transpeptidase activity"/>
    <property type="evidence" value="ECO:0007669"/>
    <property type="project" value="TreeGrafter"/>
</dbReference>
<keyword evidence="5" id="KW-0012">Acyltransferase</keyword>
<evidence type="ECO:0000256" key="2">
    <source>
        <dbReference type="ARBA" id="ARBA00022679"/>
    </source>
</evidence>
<dbReference type="InterPro" id="IPR005490">
    <property type="entry name" value="LD_TPept_cat_dom"/>
</dbReference>
<dbReference type="CDD" id="cd16913">
    <property type="entry name" value="YkuD_like"/>
    <property type="match status" value="1"/>
</dbReference>
<dbReference type="PANTHER" id="PTHR30582">
    <property type="entry name" value="L,D-TRANSPEPTIDASE"/>
    <property type="match status" value="1"/>
</dbReference>
<keyword evidence="6 7" id="KW-0961">Cell wall biogenesis/degradation</keyword>
<dbReference type="CDD" id="cd13432">
    <property type="entry name" value="LDT_IgD_like_2"/>
    <property type="match status" value="1"/>
</dbReference>
<dbReference type="Pfam" id="PF03734">
    <property type="entry name" value="YkuD"/>
    <property type="match status" value="1"/>
</dbReference>
<organism evidence="10 11">
    <name type="scientific">Amycolatopsis camponoti</name>
    <dbReference type="NCBI Taxonomy" id="2606593"/>
    <lineage>
        <taxon>Bacteria</taxon>
        <taxon>Bacillati</taxon>
        <taxon>Actinomycetota</taxon>
        <taxon>Actinomycetes</taxon>
        <taxon>Pseudonocardiales</taxon>
        <taxon>Pseudonocardiaceae</taxon>
        <taxon>Amycolatopsis</taxon>
    </lineage>
</organism>
<dbReference type="Proteomes" id="UP000399805">
    <property type="component" value="Unassembled WGS sequence"/>
</dbReference>
<keyword evidence="3 7" id="KW-0133">Cell shape</keyword>
<keyword evidence="2" id="KW-0808">Transferase</keyword>
<dbReference type="Pfam" id="PF17964">
    <property type="entry name" value="Big_10"/>
    <property type="match status" value="1"/>
</dbReference>
<dbReference type="GO" id="GO:0071555">
    <property type="term" value="P:cell wall organization"/>
    <property type="evidence" value="ECO:0007669"/>
    <property type="project" value="UniProtKB-UniRule"/>
</dbReference>
<feature type="domain" description="L,D-TPase catalytic" evidence="9">
    <location>
        <begin position="244"/>
        <end position="365"/>
    </location>
</feature>
<dbReference type="Gene3D" id="2.60.40.3710">
    <property type="match status" value="1"/>
</dbReference>
<reference evidence="10 11" key="1">
    <citation type="submission" date="2019-09" db="EMBL/GenBank/DDBJ databases">
        <authorList>
            <person name="Leyn A S."/>
        </authorList>
    </citation>
    <scope>NUCLEOTIDE SEQUENCE [LARGE SCALE GENOMIC DNA]</scope>
    <source>
        <strain evidence="10">AA231_1</strain>
    </source>
</reference>
<evidence type="ECO:0000256" key="7">
    <source>
        <dbReference type="PROSITE-ProRule" id="PRU01373"/>
    </source>
</evidence>
<evidence type="ECO:0000256" key="1">
    <source>
        <dbReference type="ARBA" id="ARBA00004752"/>
    </source>
</evidence>
<evidence type="ECO:0000256" key="3">
    <source>
        <dbReference type="ARBA" id="ARBA00022960"/>
    </source>
</evidence>
<dbReference type="InterPro" id="IPR041280">
    <property type="entry name" value="Big_10"/>
</dbReference>
<dbReference type="InterPro" id="IPR050979">
    <property type="entry name" value="LD-transpeptidase"/>
</dbReference>
<dbReference type="PROSITE" id="PS51318">
    <property type="entry name" value="TAT"/>
    <property type="match status" value="1"/>
</dbReference>
<keyword evidence="8" id="KW-0732">Signal</keyword>
<protein>
    <submittedName>
        <fullName evidence="10">ErfK/YbiS/YcfS/YnhG</fullName>
    </submittedName>
</protein>
<dbReference type="InterPro" id="IPR006311">
    <property type="entry name" value="TAT_signal"/>
</dbReference>
<dbReference type="EMBL" id="CABVGP010000003">
    <property type="protein sequence ID" value="VVJ24001.1"/>
    <property type="molecule type" value="Genomic_DNA"/>
</dbReference>
<keyword evidence="4 7" id="KW-0573">Peptidoglycan synthesis</keyword>
<gene>
    <name evidence="10" type="ORF">AA23TX_08880</name>
</gene>
<dbReference type="SUPFAM" id="SSF141523">
    <property type="entry name" value="L,D-transpeptidase catalytic domain-like"/>
    <property type="match status" value="1"/>
</dbReference>
<feature type="active site" description="Nucleophile" evidence="7">
    <location>
        <position position="341"/>
    </location>
</feature>
<keyword evidence="11" id="KW-1185">Reference proteome</keyword>
<name>A0A6I8M8U9_9PSEU</name>
<feature type="active site" description="Proton donor/acceptor" evidence="7">
    <location>
        <position position="323"/>
    </location>
</feature>
<accession>A0A6I8M8U9</accession>
<feature type="chain" id="PRO_5038568421" evidence="8">
    <location>
        <begin position="22"/>
        <end position="393"/>
    </location>
</feature>
<dbReference type="GO" id="GO:0018104">
    <property type="term" value="P:peptidoglycan-protein cross-linking"/>
    <property type="evidence" value="ECO:0007669"/>
    <property type="project" value="TreeGrafter"/>
</dbReference>
<feature type="signal peptide" evidence="8">
    <location>
        <begin position="1"/>
        <end position="21"/>
    </location>
</feature>
<dbReference type="UniPathway" id="UPA00219"/>
<dbReference type="PROSITE" id="PS51257">
    <property type="entry name" value="PROKAR_LIPOPROTEIN"/>
    <property type="match status" value="1"/>
</dbReference>
<evidence type="ECO:0000259" key="9">
    <source>
        <dbReference type="PROSITE" id="PS52029"/>
    </source>
</evidence>
<dbReference type="Gene3D" id="2.60.40.3780">
    <property type="match status" value="1"/>
</dbReference>
<dbReference type="RefSeq" id="WP_155548715.1">
    <property type="nucleotide sequence ID" value="NZ_CABVGP010000003.1"/>
</dbReference>
<dbReference type="AlphaFoldDB" id="A0A6I8M8U9"/>
<dbReference type="GO" id="GO:0016746">
    <property type="term" value="F:acyltransferase activity"/>
    <property type="evidence" value="ECO:0007669"/>
    <property type="project" value="UniProtKB-KW"/>
</dbReference>
<dbReference type="Gene3D" id="2.40.440.10">
    <property type="entry name" value="L,D-transpeptidase catalytic domain-like"/>
    <property type="match status" value="1"/>
</dbReference>
<dbReference type="InterPro" id="IPR038063">
    <property type="entry name" value="Transpep_catalytic_dom"/>
</dbReference>
<evidence type="ECO:0000256" key="5">
    <source>
        <dbReference type="ARBA" id="ARBA00023315"/>
    </source>
</evidence>
<evidence type="ECO:0000313" key="11">
    <source>
        <dbReference type="Proteomes" id="UP000399805"/>
    </source>
</evidence>
<dbReference type="GO" id="GO:0005576">
    <property type="term" value="C:extracellular region"/>
    <property type="evidence" value="ECO:0007669"/>
    <property type="project" value="TreeGrafter"/>
</dbReference>
<proteinExistence type="predicted"/>
<dbReference type="PANTHER" id="PTHR30582:SF2">
    <property type="entry name" value="L,D-TRANSPEPTIDASE YCIB-RELATED"/>
    <property type="match status" value="1"/>
</dbReference>
<evidence type="ECO:0000256" key="6">
    <source>
        <dbReference type="ARBA" id="ARBA00023316"/>
    </source>
</evidence>
<evidence type="ECO:0000313" key="10">
    <source>
        <dbReference type="EMBL" id="VVJ24001.1"/>
    </source>
</evidence>
<evidence type="ECO:0000256" key="8">
    <source>
        <dbReference type="SAM" id="SignalP"/>
    </source>
</evidence>
<sequence>MIERRTVFKAALAAGAALVAAACSSTNDGTAFPTGAANSDGEGGGAQPVAKITAEPAVNAKDASVLKPVTIKVADGKLTECKVTADGGKAVKGDTAPDGLTWTSSEPLGYGKTYTYAAKATGTDGKPVELAGTFSTVNPAKQVRATLNPADNQQVGVAMPISVKFQSPVKDRKAVEKALSVKTDKDVEGAWGWLSDSQVDYRPKEYWPQNITVSVEAKLYGVELGGGAYGKADVTTKFKIGRNQVVKVNTPEHQMHVYRGGAQYKSYPCANGLDAEVDRNTPNGTYIVMSKEPTAVFDNARYGYTNVNKKWACRFSNHGEYIHENQDNAANIGKNNNSHGCVNLLEADAKDFFDSALVGDPVEITGSKLSAPMASDVKDWNYSWAAWQGLGAK</sequence>
<evidence type="ECO:0000256" key="4">
    <source>
        <dbReference type="ARBA" id="ARBA00022984"/>
    </source>
</evidence>
<dbReference type="PROSITE" id="PS52029">
    <property type="entry name" value="LD_TPASE"/>
    <property type="match status" value="1"/>
</dbReference>
<comment type="pathway">
    <text evidence="1 7">Cell wall biogenesis; peptidoglycan biosynthesis.</text>
</comment>